<reference evidence="3 4" key="1">
    <citation type="journal article" date="2016" name="Nat. Commun.">
        <title>Thousands of microbial genomes shed light on interconnected biogeochemical processes in an aquifer system.</title>
        <authorList>
            <person name="Anantharaman K."/>
            <person name="Brown C.T."/>
            <person name="Hug L.A."/>
            <person name="Sharon I."/>
            <person name="Castelle C.J."/>
            <person name="Probst A.J."/>
            <person name="Thomas B.C."/>
            <person name="Singh A."/>
            <person name="Wilkins M.J."/>
            <person name="Karaoz U."/>
            <person name="Brodie E.L."/>
            <person name="Williams K.H."/>
            <person name="Hubbard S.S."/>
            <person name="Banfield J.F."/>
        </authorList>
    </citation>
    <scope>NUCLEOTIDE SEQUENCE [LARGE SCALE GENOMIC DNA]</scope>
</reference>
<dbReference type="InterPro" id="IPR050188">
    <property type="entry name" value="RluA_PseudoU_synthase"/>
</dbReference>
<accession>A0A1G2CCQ2</accession>
<organism evidence="3 4">
    <name type="scientific">Candidatus Liptonbacteria bacterium RIFCSPLOWO2_01_FULL_52_25</name>
    <dbReference type="NCBI Taxonomy" id="1798650"/>
    <lineage>
        <taxon>Bacteria</taxon>
        <taxon>Candidatus Liptoniibacteriota</taxon>
    </lineage>
</organism>
<feature type="domain" description="Pseudouridine synthase RsuA/RluA-like" evidence="2">
    <location>
        <begin position="12"/>
        <end position="207"/>
    </location>
</feature>
<dbReference type="CDD" id="cd02869">
    <property type="entry name" value="PseudoU_synth_RluA_like"/>
    <property type="match status" value="1"/>
</dbReference>
<gene>
    <name evidence="3" type="ORF">A2945_03890</name>
</gene>
<dbReference type="SUPFAM" id="SSF55120">
    <property type="entry name" value="Pseudouridine synthase"/>
    <property type="match status" value="1"/>
</dbReference>
<protein>
    <recommendedName>
        <fullName evidence="2">Pseudouridine synthase RsuA/RluA-like domain-containing protein</fullName>
    </recommendedName>
</protein>
<comment type="caution">
    <text evidence="3">The sequence shown here is derived from an EMBL/GenBank/DDBJ whole genome shotgun (WGS) entry which is preliminary data.</text>
</comment>
<evidence type="ECO:0000313" key="3">
    <source>
        <dbReference type="EMBL" id="OGY98961.1"/>
    </source>
</evidence>
<dbReference type="AlphaFoldDB" id="A0A1G2CCQ2"/>
<dbReference type="Gene3D" id="3.30.2350.10">
    <property type="entry name" value="Pseudouridine synthase"/>
    <property type="match status" value="1"/>
</dbReference>
<dbReference type="InterPro" id="IPR006224">
    <property type="entry name" value="PsdUridine_synth_RluA-like_CS"/>
</dbReference>
<dbReference type="InterPro" id="IPR006145">
    <property type="entry name" value="PsdUridine_synth_RsuA/RluA"/>
</dbReference>
<sequence length="272" mass="30659">MFEPGVIYEDKDFVAVNKPSGLLVHPVRGREGSQRASASNGVHEARIAKRKASDVPRSTLHASREPTLVDWLVGRYPEIKEVGDDPALRPGIVHRLDKETSGIMVIARTKESFEYLKSLFQTRQIHKIYRALVFGDVKEKKGIIEKPIGIKNGTLKRSVRSEKMAKEAITEYKVITTYHLLPTTYFSLLEVEPKTGRTHQIRVHLASIGHPIVGDRLYGPKKSVVSGQWSNVRLMLHAFSLEFTTAEGRRVKLEAEPPEDFENIIGELKNSN</sequence>
<evidence type="ECO:0000313" key="4">
    <source>
        <dbReference type="Proteomes" id="UP000178880"/>
    </source>
</evidence>
<dbReference type="EMBL" id="MHLA01000025">
    <property type="protein sequence ID" value="OGY98961.1"/>
    <property type="molecule type" value="Genomic_DNA"/>
</dbReference>
<evidence type="ECO:0000256" key="1">
    <source>
        <dbReference type="SAM" id="MobiDB-lite"/>
    </source>
</evidence>
<name>A0A1G2CCQ2_9BACT</name>
<dbReference type="GO" id="GO:0003723">
    <property type="term" value="F:RNA binding"/>
    <property type="evidence" value="ECO:0007669"/>
    <property type="project" value="InterPro"/>
</dbReference>
<feature type="region of interest" description="Disordered" evidence="1">
    <location>
        <begin position="26"/>
        <end position="61"/>
    </location>
</feature>
<feature type="compositionally biased region" description="Basic and acidic residues" evidence="1">
    <location>
        <begin position="43"/>
        <end position="54"/>
    </location>
</feature>
<dbReference type="PANTHER" id="PTHR21600:SF86">
    <property type="entry name" value="PSEUDOURIDINE SYNTHASE RSUA_RLUA-LIKE DOMAIN-CONTAINING PROTEIN"/>
    <property type="match status" value="1"/>
</dbReference>
<dbReference type="Pfam" id="PF00849">
    <property type="entry name" value="PseudoU_synth_2"/>
    <property type="match status" value="1"/>
</dbReference>
<dbReference type="InterPro" id="IPR020103">
    <property type="entry name" value="PsdUridine_synth_cat_dom_sf"/>
</dbReference>
<dbReference type="PROSITE" id="PS01129">
    <property type="entry name" value="PSI_RLU"/>
    <property type="match status" value="1"/>
</dbReference>
<dbReference type="PANTHER" id="PTHR21600">
    <property type="entry name" value="MITOCHONDRIAL RNA PSEUDOURIDINE SYNTHASE"/>
    <property type="match status" value="1"/>
</dbReference>
<dbReference type="STRING" id="1798650.A2945_03890"/>
<evidence type="ECO:0000259" key="2">
    <source>
        <dbReference type="Pfam" id="PF00849"/>
    </source>
</evidence>
<proteinExistence type="predicted"/>
<dbReference type="GO" id="GO:0140098">
    <property type="term" value="F:catalytic activity, acting on RNA"/>
    <property type="evidence" value="ECO:0007669"/>
    <property type="project" value="UniProtKB-ARBA"/>
</dbReference>
<dbReference type="Proteomes" id="UP000178880">
    <property type="component" value="Unassembled WGS sequence"/>
</dbReference>
<dbReference type="GO" id="GO:0000455">
    <property type="term" value="P:enzyme-directed rRNA pseudouridine synthesis"/>
    <property type="evidence" value="ECO:0007669"/>
    <property type="project" value="TreeGrafter"/>
</dbReference>
<dbReference type="GO" id="GO:0009982">
    <property type="term" value="F:pseudouridine synthase activity"/>
    <property type="evidence" value="ECO:0007669"/>
    <property type="project" value="InterPro"/>
</dbReference>